<keyword evidence="10 13" id="KW-0804">Transcription</keyword>
<dbReference type="GO" id="GO:0003700">
    <property type="term" value="F:DNA-binding transcription factor activity"/>
    <property type="evidence" value="ECO:0007669"/>
    <property type="project" value="UniProtKB-UniRule"/>
</dbReference>
<dbReference type="SMART" id="SM00521">
    <property type="entry name" value="CBF"/>
    <property type="match status" value="1"/>
</dbReference>
<comment type="caution">
    <text evidence="15">The sequence shown here is derived from an EMBL/GenBank/DDBJ whole genome shotgun (WGS) entry which is preliminary data.</text>
</comment>
<dbReference type="AlphaFoldDB" id="A0AA88WP77"/>
<evidence type="ECO:0000313" key="16">
    <source>
        <dbReference type="Proteomes" id="UP001188597"/>
    </source>
</evidence>
<comment type="similarity">
    <text evidence="3">Belongs to the plant self-incompatibility (S1) protein family.</text>
</comment>
<dbReference type="Gene3D" id="6.10.250.2430">
    <property type="match status" value="1"/>
</dbReference>
<name>A0AA88WP77_9ASTE</name>
<keyword evidence="5" id="KW-0964">Secreted</keyword>
<evidence type="ECO:0000313" key="15">
    <source>
        <dbReference type="EMBL" id="KAK3031421.1"/>
    </source>
</evidence>
<dbReference type="PROSITE" id="PS00686">
    <property type="entry name" value="NFYA_HAP2_1"/>
    <property type="match status" value="1"/>
</dbReference>
<comment type="function">
    <text evidence="13">Component of the sequence-specific heterotrimeric transcription factor (NF-Y) which specifically recognizes a 5'-CCAAT-3' box motif found in the promoters of its target genes.</text>
</comment>
<reference evidence="15" key="1">
    <citation type="submission" date="2022-12" db="EMBL/GenBank/DDBJ databases">
        <title>Draft genome assemblies for two species of Escallonia (Escalloniales).</title>
        <authorList>
            <person name="Chanderbali A."/>
            <person name="Dervinis C."/>
            <person name="Anghel I."/>
            <person name="Soltis D."/>
            <person name="Soltis P."/>
            <person name="Zapata F."/>
        </authorList>
    </citation>
    <scope>NUCLEOTIDE SEQUENCE</scope>
    <source>
        <strain evidence="15">UCBG64.0493</strain>
        <tissue evidence="15">Leaf</tissue>
    </source>
</reference>
<protein>
    <recommendedName>
        <fullName evidence="13">Nuclear transcription factor Y subunit</fullName>
    </recommendedName>
</protein>
<evidence type="ECO:0000256" key="2">
    <source>
        <dbReference type="ARBA" id="ARBA00004613"/>
    </source>
</evidence>
<evidence type="ECO:0000256" key="1">
    <source>
        <dbReference type="ARBA" id="ARBA00004123"/>
    </source>
</evidence>
<gene>
    <name evidence="15" type="ORF">RJ639_036162</name>
</gene>
<evidence type="ECO:0000256" key="13">
    <source>
        <dbReference type="RuleBase" id="RU367155"/>
    </source>
</evidence>
<dbReference type="Pfam" id="PF02045">
    <property type="entry name" value="CBFB_NFYA"/>
    <property type="match status" value="1"/>
</dbReference>
<dbReference type="Pfam" id="PF05938">
    <property type="entry name" value="Self-incomp_S1"/>
    <property type="match status" value="1"/>
</dbReference>
<evidence type="ECO:0000256" key="4">
    <source>
        <dbReference type="ARBA" id="ARBA00022471"/>
    </source>
</evidence>
<dbReference type="PROSITE" id="PS51152">
    <property type="entry name" value="NFYA_HAP2_2"/>
    <property type="match status" value="1"/>
</dbReference>
<comment type="similarity">
    <text evidence="13">Belongs to the NFYA/HAP2 subunit family.</text>
</comment>
<evidence type="ECO:0000256" key="7">
    <source>
        <dbReference type="ARBA" id="ARBA00023015"/>
    </source>
</evidence>
<feature type="region of interest" description="Disordered" evidence="14">
    <location>
        <begin position="218"/>
        <end position="283"/>
    </location>
</feature>
<dbReference type="InterPro" id="IPR010264">
    <property type="entry name" value="Self-incomp_S1"/>
</dbReference>
<proteinExistence type="inferred from homology"/>
<evidence type="ECO:0000256" key="8">
    <source>
        <dbReference type="ARBA" id="ARBA00023125"/>
    </source>
</evidence>
<dbReference type="GO" id="GO:0060320">
    <property type="term" value="P:rejection of self pollen"/>
    <property type="evidence" value="ECO:0007669"/>
    <property type="project" value="UniProtKB-KW"/>
</dbReference>
<dbReference type="GO" id="GO:0003677">
    <property type="term" value="F:DNA binding"/>
    <property type="evidence" value="ECO:0007669"/>
    <property type="project" value="UniProtKB-KW"/>
</dbReference>
<keyword evidence="8 13" id="KW-0238">DNA-binding</keyword>
<comment type="subunit">
    <text evidence="12">Heterotrimeric transcription factor composed of three components, NF-YA, NF-YB and NF-YC. NF-YB and NF-YC must interact and dimerize for NF-YA association and DNA binding.</text>
</comment>
<keyword evidence="9" id="KW-0010">Activator</keyword>
<dbReference type="PANTHER" id="PTHR12632">
    <property type="entry name" value="TRANSCRIPTION FACTOR NF-Y ALPHA-RELATED"/>
    <property type="match status" value="1"/>
</dbReference>
<dbReference type="Proteomes" id="UP001188597">
    <property type="component" value="Unassembled WGS sequence"/>
</dbReference>
<dbReference type="PRINTS" id="PR00616">
    <property type="entry name" value="CCAATSUBUNTB"/>
</dbReference>
<dbReference type="EMBL" id="JAVXUP010000306">
    <property type="protein sequence ID" value="KAK3031421.1"/>
    <property type="molecule type" value="Genomic_DNA"/>
</dbReference>
<feature type="compositionally biased region" description="Polar residues" evidence="14">
    <location>
        <begin position="250"/>
        <end position="283"/>
    </location>
</feature>
<evidence type="ECO:0000256" key="12">
    <source>
        <dbReference type="ARBA" id="ARBA00025911"/>
    </source>
</evidence>
<dbReference type="InterPro" id="IPR001289">
    <property type="entry name" value="NFYA"/>
</dbReference>
<evidence type="ECO:0000256" key="9">
    <source>
        <dbReference type="ARBA" id="ARBA00023159"/>
    </source>
</evidence>
<evidence type="ECO:0000256" key="3">
    <source>
        <dbReference type="ARBA" id="ARBA00005581"/>
    </source>
</evidence>
<sequence length="429" mass="48048">MAPGKWGYMMTMHSGFLKEHEGTAHNPIGHVSSAWGPWWSGLGSQSGYGESAGHLKSSFLEPSSSGDRVTVAKHVDATELGLGKGNTPQFTIFPGNCKVSTNGSKPSELQTTFSMLSAPPEYRGRFELGFSQPVICASYPYGDQCYGVFSTCGPQITGRIMLPLNLSTDDGPIYVNAKQYHGILRRRQSRAKAESENKVQKNRKPFLHMSRHLHAMRRPRGCGGRFLNTKKSEGRKGEMDSKKKWEAKFSQPTGSQNSEVLQCDGSNSNSPREANASRSTLSGSEVTSMYSRGDLNCFPFNYLLPSVLSLSEMMNTGHGRVHVTITNRLGNGRGMNLHCQSGNDDLGYVRLPDGIATEWNFRVNFWGTTLFYCDVQWDESNWHHFDVYSYKRDAVRCDTECDWILSEHGDLYVYDQYTGHWSYVPFQDD</sequence>
<keyword evidence="4" id="KW-0713">Self-incompatibility</keyword>
<dbReference type="GO" id="GO:0005576">
    <property type="term" value="C:extracellular region"/>
    <property type="evidence" value="ECO:0007669"/>
    <property type="project" value="UniProtKB-SubCell"/>
</dbReference>
<evidence type="ECO:0000256" key="6">
    <source>
        <dbReference type="ARBA" id="ARBA00022729"/>
    </source>
</evidence>
<accession>A0AA88WP77</accession>
<keyword evidence="7 13" id="KW-0805">Transcription regulation</keyword>
<keyword evidence="6" id="KW-0732">Signal</keyword>
<organism evidence="15 16">
    <name type="scientific">Escallonia herrerae</name>
    <dbReference type="NCBI Taxonomy" id="1293975"/>
    <lineage>
        <taxon>Eukaryota</taxon>
        <taxon>Viridiplantae</taxon>
        <taxon>Streptophyta</taxon>
        <taxon>Embryophyta</taxon>
        <taxon>Tracheophyta</taxon>
        <taxon>Spermatophyta</taxon>
        <taxon>Magnoliopsida</taxon>
        <taxon>eudicotyledons</taxon>
        <taxon>Gunneridae</taxon>
        <taxon>Pentapetalae</taxon>
        <taxon>asterids</taxon>
        <taxon>campanulids</taxon>
        <taxon>Escalloniales</taxon>
        <taxon>Escalloniaceae</taxon>
        <taxon>Escallonia</taxon>
    </lineage>
</organism>
<dbReference type="GO" id="GO:0016602">
    <property type="term" value="C:CCAAT-binding factor complex"/>
    <property type="evidence" value="ECO:0007669"/>
    <property type="project" value="InterPro"/>
</dbReference>
<dbReference type="InterPro" id="IPR018362">
    <property type="entry name" value="CCAAT-binding_factor_CS"/>
</dbReference>
<keyword evidence="11 13" id="KW-0539">Nucleus</keyword>
<evidence type="ECO:0000256" key="14">
    <source>
        <dbReference type="SAM" id="MobiDB-lite"/>
    </source>
</evidence>
<comment type="subcellular location">
    <subcellularLocation>
        <location evidence="1 13">Nucleus</location>
    </subcellularLocation>
    <subcellularLocation>
        <location evidence="2">Secreted</location>
    </subcellularLocation>
</comment>
<evidence type="ECO:0000256" key="5">
    <source>
        <dbReference type="ARBA" id="ARBA00022525"/>
    </source>
</evidence>
<evidence type="ECO:0000256" key="11">
    <source>
        <dbReference type="ARBA" id="ARBA00023242"/>
    </source>
</evidence>
<keyword evidence="16" id="KW-1185">Reference proteome</keyword>
<evidence type="ECO:0000256" key="10">
    <source>
        <dbReference type="ARBA" id="ARBA00023163"/>
    </source>
</evidence>
<feature type="compositionally biased region" description="Basic and acidic residues" evidence="14">
    <location>
        <begin position="230"/>
        <end position="247"/>
    </location>
</feature>